<name>A0A316ZDM5_9BASI</name>
<protein>
    <submittedName>
        <fullName evidence="2">Uncharacterized protein</fullName>
    </submittedName>
</protein>
<feature type="compositionally biased region" description="Basic and acidic residues" evidence="1">
    <location>
        <begin position="110"/>
        <end position="119"/>
    </location>
</feature>
<dbReference type="GeneID" id="37267049"/>
<dbReference type="Proteomes" id="UP000245946">
    <property type="component" value="Unassembled WGS sequence"/>
</dbReference>
<keyword evidence="3" id="KW-1185">Reference proteome</keyword>
<evidence type="ECO:0000313" key="2">
    <source>
        <dbReference type="EMBL" id="PWN99629.1"/>
    </source>
</evidence>
<evidence type="ECO:0000256" key="1">
    <source>
        <dbReference type="SAM" id="MobiDB-lite"/>
    </source>
</evidence>
<proteinExistence type="predicted"/>
<sequence length="281" mass="30355">MTTPAPARVSSPTLSGVSTNSDSSLSIIECDAPAPREDVRQAGHRCPHCGASRNAAQGMQRPSPQPMHHAAPPSPPAPRAPHGHGLPPPPHAHRSSHLHHHGARGRHEHRHEPRADEPCARSQGGPDHGARGCGHPHGRGRGHGRMSAHPHHHQRGPPFSPHDTAAHWPTHDMRHLFAALHAHGPFHRHAHHAPASHGPHHGAHLHRPSPPPFPPHLFFGEGWHGPVHLAPHHPCAPHGEEGCRRPSRGHGGPHFAQRGYHGQDSPHGHRGHAHRHLAACM</sequence>
<feature type="region of interest" description="Disordered" evidence="1">
    <location>
        <begin position="237"/>
        <end position="281"/>
    </location>
</feature>
<feature type="region of interest" description="Disordered" evidence="1">
    <location>
        <begin position="1"/>
        <end position="166"/>
    </location>
</feature>
<feature type="compositionally biased region" description="Basic residues" evidence="1">
    <location>
        <begin position="91"/>
        <end position="109"/>
    </location>
</feature>
<feature type="region of interest" description="Disordered" evidence="1">
    <location>
        <begin position="188"/>
        <end position="212"/>
    </location>
</feature>
<feature type="compositionally biased region" description="Polar residues" evidence="1">
    <location>
        <begin position="10"/>
        <end position="26"/>
    </location>
</feature>
<feature type="compositionally biased region" description="Basic residues" evidence="1">
    <location>
        <begin position="268"/>
        <end position="281"/>
    </location>
</feature>
<dbReference type="EMBL" id="KZ819287">
    <property type="protein sequence ID" value="PWN99629.1"/>
    <property type="molecule type" value="Genomic_DNA"/>
</dbReference>
<gene>
    <name evidence="2" type="ORF">FA09DRAFT_213457</name>
</gene>
<dbReference type="RefSeq" id="XP_025599908.1">
    <property type="nucleotide sequence ID" value="XM_025739503.1"/>
</dbReference>
<reference evidence="2 3" key="1">
    <citation type="journal article" date="2018" name="Mol. Biol. Evol.">
        <title>Broad Genomic Sampling Reveals a Smut Pathogenic Ancestry of the Fungal Clade Ustilaginomycotina.</title>
        <authorList>
            <person name="Kijpornyongpan T."/>
            <person name="Mondo S.J."/>
            <person name="Barry K."/>
            <person name="Sandor L."/>
            <person name="Lee J."/>
            <person name="Lipzen A."/>
            <person name="Pangilinan J."/>
            <person name="LaButti K."/>
            <person name="Hainaut M."/>
            <person name="Henrissat B."/>
            <person name="Grigoriev I.V."/>
            <person name="Spatafora J.W."/>
            <person name="Aime M.C."/>
        </authorList>
    </citation>
    <scope>NUCLEOTIDE SEQUENCE [LARGE SCALE GENOMIC DNA]</scope>
    <source>
        <strain evidence="2 3">MCA 4186</strain>
    </source>
</reference>
<feature type="compositionally biased region" description="Basic residues" evidence="1">
    <location>
        <begin position="188"/>
        <end position="207"/>
    </location>
</feature>
<evidence type="ECO:0000313" key="3">
    <source>
        <dbReference type="Proteomes" id="UP000245946"/>
    </source>
</evidence>
<dbReference type="AlphaFoldDB" id="A0A316ZDM5"/>
<organism evidence="2 3">
    <name type="scientific">Tilletiopsis washingtonensis</name>
    <dbReference type="NCBI Taxonomy" id="58919"/>
    <lineage>
        <taxon>Eukaryota</taxon>
        <taxon>Fungi</taxon>
        <taxon>Dikarya</taxon>
        <taxon>Basidiomycota</taxon>
        <taxon>Ustilaginomycotina</taxon>
        <taxon>Exobasidiomycetes</taxon>
        <taxon>Entylomatales</taxon>
        <taxon>Entylomatales incertae sedis</taxon>
        <taxon>Tilletiopsis</taxon>
    </lineage>
</organism>
<feature type="compositionally biased region" description="Basic residues" evidence="1">
    <location>
        <begin position="134"/>
        <end position="155"/>
    </location>
</feature>
<accession>A0A316ZDM5</accession>